<evidence type="ECO:0000313" key="2">
    <source>
        <dbReference type="EMBL" id="MPM76654.1"/>
    </source>
</evidence>
<reference evidence="2" key="1">
    <citation type="submission" date="2019-08" db="EMBL/GenBank/DDBJ databases">
        <authorList>
            <person name="Kucharzyk K."/>
            <person name="Murdoch R.W."/>
            <person name="Higgins S."/>
            <person name="Loffler F."/>
        </authorList>
    </citation>
    <scope>NUCLEOTIDE SEQUENCE</scope>
</reference>
<protein>
    <submittedName>
        <fullName evidence="2">Uncharacterized protein</fullName>
    </submittedName>
</protein>
<dbReference type="EMBL" id="VSSQ01027413">
    <property type="protein sequence ID" value="MPM76654.1"/>
    <property type="molecule type" value="Genomic_DNA"/>
</dbReference>
<gene>
    <name evidence="2" type="ORF">SDC9_123653</name>
</gene>
<comment type="caution">
    <text evidence="2">The sequence shown here is derived from an EMBL/GenBank/DDBJ whole genome shotgun (WGS) entry which is preliminary data.</text>
</comment>
<feature type="compositionally biased region" description="Basic and acidic residues" evidence="1">
    <location>
        <begin position="40"/>
        <end position="52"/>
    </location>
</feature>
<feature type="region of interest" description="Disordered" evidence="1">
    <location>
        <begin position="112"/>
        <end position="137"/>
    </location>
</feature>
<dbReference type="AlphaFoldDB" id="A0A645CIB6"/>
<organism evidence="2">
    <name type="scientific">bioreactor metagenome</name>
    <dbReference type="NCBI Taxonomy" id="1076179"/>
    <lineage>
        <taxon>unclassified sequences</taxon>
        <taxon>metagenomes</taxon>
        <taxon>ecological metagenomes</taxon>
    </lineage>
</organism>
<evidence type="ECO:0000256" key="1">
    <source>
        <dbReference type="SAM" id="MobiDB-lite"/>
    </source>
</evidence>
<accession>A0A645CIB6</accession>
<feature type="region of interest" description="Disordered" evidence="1">
    <location>
        <begin position="30"/>
        <end position="61"/>
    </location>
</feature>
<sequence length="176" mass="18720">MASLPWASAFRHSRTAAALLLTMVAATFGSPPATSSAGRPETRSSRSPRPPEARSYSSAQGARAASTIRAMASSASWARPRLVCSTVPVRLITGRRLARPALSARRQMAASRAFSSGSGRPCLRPSRAAASSARTQPVTSRRPWVSIRSGSCCRTRSTAGRRLLLFMAFTRTGQKG</sequence>
<feature type="compositionally biased region" description="Low complexity" evidence="1">
    <location>
        <begin position="112"/>
        <end position="134"/>
    </location>
</feature>
<name>A0A645CIB6_9ZZZZ</name>
<proteinExistence type="predicted"/>